<organism evidence="3 4">
    <name type="scientific">Streptomyces xinghaiensis</name>
    <dbReference type="NCBI Taxonomy" id="1038928"/>
    <lineage>
        <taxon>Bacteria</taxon>
        <taxon>Bacillati</taxon>
        <taxon>Actinomycetota</taxon>
        <taxon>Actinomycetes</taxon>
        <taxon>Kitasatosporales</taxon>
        <taxon>Streptomycetaceae</taxon>
        <taxon>Streptomyces</taxon>
    </lineage>
</organism>
<feature type="compositionally biased region" description="Low complexity" evidence="1">
    <location>
        <begin position="29"/>
        <end position="42"/>
    </location>
</feature>
<dbReference type="EMBL" id="JNAD02000001">
    <property type="protein sequence ID" value="RKM98965.1"/>
    <property type="molecule type" value="Genomic_DNA"/>
</dbReference>
<evidence type="ECO:0000313" key="4">
    <source>
        <dbReference type="Proteomes" id="UP000028058"/>
    </source>
</evidence>
<keyword evidence="2" id="KW-1133">Transmembrane helix</keyword>
<accession>A0A3R7LRW7</accession>
<feature type="transmembrane region" description="Helical" evidence="2">
    <location>
        <begin position="292"/>
        <end position="313"/>
    </location>
</feature>
<feature type="transmembrane region" description="Helical" evidence="2">
    <location>
        <begin position="115"/>
        <end position="132"/>
    </location>
</feature>
<feature type="transmembrane region" description="Helical" evidence="2">
    <location>
        <begin position="144"/>
        <end position="161"/>
    </location>
</feature>
<keyword evidence="2" id="KW-0812">Transmembrane</keyword>
<keyword evidence="2" id="KW-0472">Membrane</keyword>
<evidence type="ECO:0000256" key="1">
    <source>
        <dbReference type="SAM" id="MobiDB-lite"/>
    </source>
</evidence>
<feature type="region of interest" description="Disordered" evidence="1">
    <location>
        <begin position="1"/>
        <end position="83"/>
    </location>
</feature>
<feature type="transmembrane region" description="Helical" evidence="2">
    <location>
        <begin position="89"/>
        <end position="109"/>
    </location>
</feature>
<name>A0A3R7LRW7_9ACTN</name>
<evidence type="ECO:0000313" key="3">
    <source>
        <dbReference type="EMBL" id="RKM98965.1"/>
    </source>
</evidence>
<gene>
    <name evidence="3" type="ORF">SFRA_001665</name>
</gene>
<feature type="compositionally biased region" description="Low complexity" evidence="1">
    <location>
        <begin position="59"/>
        <end position="72"/>
    </location>
</feature>
<comment type="caution">
    <text evidence="3">The sequence shown here is derived from an EMBL/GenBank/DDBJ whole genome shotgun (WGS) entry which is preliminary data.</text>
</comment>
<protein>
    <submittedName>
        <fullName evidence="3">Uncharacterized protein</fullName>
    </submittedName>
</protein>
<proteinExistence type="predicted"/>
<feature type="transmembrane region" description="Helical" evidence="2">
    <location>
        <begin position="167"/>
        <end position="183"/>
    </location>
</feature>
<dbReference type="OrthoDB" id="2380563at2"/>
<dbReference type="InterPro" id="IPR025576">
    <property type="entry name" value="YwiC"/>
</dbReference>
<dbReference type="AlphaFoldDB" id="A0A3R7LRW7"/>
<dbReference type="Proteomes" id="UP000028058">
    <property type="component" value="Unassembled WGS sequence"/>
</dbReference>
<evidence type="ECO:0000256" key="2">
    <source>
        <dbReference type="SAM" id="Phobius"/>
    </source>
</evidence>
<dbReference type="Pfam" id="PF14256">
    <property type="entry name" value="YwiC"/>
    <property type="match status" value="1"/>
</dbReference>
<reference evidence="3 4" key="1">
    <citation type="journal article" date="2014" name="Genome Announc.">
        <title>Draft Genome Sequence of Streptomyces fradiae ATCC 19609, a Strain Highly Sensitive to Antibiotics.</title>
        <authorList>
            <person name="Bekker O.B."/>
            <person name="Klimina K.M."/>
            <person name="Vatlin A.A."/>
            <person name="Zakharevich N.V."/>
            <person name="Kasianov A.S."/>
            <person name="Danilenko V.N."/>
        </authorList>
    </citation>
    <scope>NUCLEOTIDE SEQUENCE [LARGE SCALE GENOMIC DNA]</scope>
    <source>
        <strain evidence="3 4">ATCC 19609</strain>
    </source>
</reference>
<feature type="transmembrane region" description="Helical" evidence="2">
    <location>
        <begin position="249"/>
        <end position="280"/>
    </location>
</feature>
<sequence>MRTVRKPAGGVRTGWPEGPEDAPPGGPGPAAAARAAASTEGPKTAQPDGARPGRAQPDRSGLSPAGASAPARGRPRRKKRGQWVPPQHGAWAMLLLPYLAGLLSAGFAWPDLPLLVAWIGGYLLSYFALLAVKTRRPARYRDQLLAYGLTTLAAGAVVLAARPQLILYAPVFALALAVNGFFASRRDDRALVNGLVSAAAATLILPVVASVAGGSPWDVVGTFTVVLLYLAGTVLFVKSCIRERENTAMFAASAAFHAVALAVAVWIAPVYAVAFGWYLVRAAGLPRRRMTPLQLGLVEIVSSLLLLVSVALAA</sequence>
<keyword evidence="4" id="KW-1185">Reference proteome</keyword>
<feature type="transmembrane region" description="Helical" evidence="2">
    <location>
        <begin position="190"/>
        <end position="213"/>
    </location>
</feature>
<feature type="transmembrane region" description="Helical" evidence="2">
    <location>
        <begin position="219"/>
        <end position="237"/>
    </location>
</feature>